<evidence type="ECO:0000313" key="2">
    <source>
        <dbReference type="EMBL" id="OMO86241.1"/>
    </source>
</evidence>
<dbReference type="AlphaFoldDB" id="A0A1R3IUH9"/>
<organism evidence="2 3">
    <name type="scientific">Corchorus capsularis</name>
    <name type="common">Jute</name>
    <dbReference type="NCBI Taxonomy" id="210143"/>
    <lineage>
        <taxon>Eukaryota</taxon>
        <taxon>Viridiplantae</taxon>
        <taxon>Streptophyta</taxon>
        <taxon>Embryophyta</taxon>
        <taxon>Tracheophyta</taxon>
        <taxon>Spermatophyta</taxon>
        <taxon>Magnoliopsida</taxon>
        <taxon>eudicotyledons</taxon>
        <taxon>Gunneridae</taxon>
        <taxon>Pentapetalae</taxon>
        <taxon>rosids</taxon>
        <taxon>malvids</taxon>
        <taxon>Malvales</taxon>
        <taxon>Malvaceae</taxon>
        <taxon>Grewioideae</taxon>
        <taxon>Apeibeae</taxon>
        <taxon>Corchorus</taxon>
    </lineage>
</organism>
<keyword evidence="1" id="KW-0472">Membrane</keyword>
<keyword evidence="1" id="KW-0812">Transmembrane</keyword>
<name>A0A1R3IUH9_COCAP</name>
<proteinExistence type="predicted"/>
<dbReference type="EMBL" id="AWWV01009493">
    <property type="protein sequence ID" value="OMO86241.1"/>
    <property type="molecule type" value="Genomic_DNA"/>
</dbReference>
<evidence type="ECO:0000256" key="1">
    <source>
        <dbReference type="SAM" id="Phobius"/>
    </source>
</evidence>
<dbReference type="Proteomes" id="UP000188268">
    <property type="component" value="Unassembled WGS sequence"/>
</dbReference>
<dbReference type="Gramene" id="OMO86241">
    <property type="protein sequence ID" value="OMO86241"/>
    <property type="gene ID" value="CCACVL1_09708"/>
</dbReference>
<reference evidence="2 3" key="1">
    <citation type="submission" date="2013-09" db="EMBL/GenBank/DDBJ databases">
        <title>Corchorus capsularis genome sequencing.</title>
        <authorList>
            <person name="Alam M."/>
            <person name="Haque M.S."/>
            <person name="Islam M.S."/>
            <person name="Emdad E.M."/>
            <person name="Islam M.M."/>
            <person name="Ahmed B."/>
            <person name="Halim A."/>
            <person name="Hossen Q.M.M."/>
            <person name="Hossain M.Z."/>
            <person name="Ahmed R."/>
            <person name="Khan M.M."/>
            <person name="Islam R."/>
            <person name="Rashid M.M."/>
            <person name="Khan S.A."/>
            <person name="Rahman M.S."/>
            <person name="Alam M."/>
        </authorList>
    </citation>
    <scope>NUCLEOTIDE SEQUENCE [LARGE SCALE GENOMIC DNA]</scope>
    <source>
        <strain evidence="3">cv. CVL-1</strain>
        <tissue evidence="2">Whole seedling</tissue>
    </source>
</reference>
<keyword evidence="1" id="KW-1133">Transmembrane helix</keyword>
<protein>
    <submittedName>
        <fullName evidence="2">Uncharacterized protein</fullName>
    </submittedName>
</protein>
<gene>
    <name evidence="2" type="ORF">CCACVL1_09708</name>
</gene>
<accession>A0A1R3IUH9</accession>
<comment type="caution">
    <text evidence="2">The sequence shown here is derived from an EMBL/GenBank/DDBJ whole genome shotgun (WGS) entry which is preliminary data.</text>
</comment>
<feature type="transmembrane region" description="Helical" evidence="1">
    <location>
        <begin position="33"/>
        <end position="54"/>
    </location>
</feature>
<sequence length="57" mass="6321">MVPDGAIHASQTMGWWWWLWPVGCGTTCRAFRAAAGSVFCLIAVWTFTFTFPALPCP</sequence>
<keyword evidence="3" id="KW-1185">Reference proteome</keyword>
<evidence type="ECO:0000313" key="3">
    <source>
        <dbReference type="Proteomes" id="UP000188268"/>
    </source>
</evidence>